<protein>
    <recommendedName>
        <fullName evidence="3">Glycosyl transferase family 1 domain-containing protein</fullName>
    </recommendedName>
</protein>
<dbReference type="EMBL" id="AGXV01000032">
    <property type="protein sequence ID" value="EIY62090.1"/>
    <property type="molecule type" value="Genomic_DNA"/>
</dbReference>
<accession>I8YG09</accession>
<evidence type="ECO:0008006" key="3">
    <source>
        <dbReference type="Google" id="ProtNLM"/>
    </source>
</evidence>
<dbReference type="Proteomes" id="UP000005150">
    <property type="component" value="Unassembled WGS sequence"/>
</dbReference>
<dbReference type="Gene3D" id="3.40.50.2000">
    <property type="entry name" value="Glycogen Phosphorylase B"/>
    <property type="match status" value="1"/>
</dbReference>
<dbReference type="AlphaFoldDB" id="I8YG09"/>
<dbReference type="PATRIC" id="fig|997887.3.peg.2817"/>
<dbReference type="OrthoDB" id="2052976at2"/>
<keyword evidence="2" id="KW-1185">Reference proteome</keyword>
<organism evidence="1 2">
    <name type="scientific">Bacteroides salyersiae CL02T12C01</name>
    <dbReference type="NCBI Taxonomy" id="997887"/>
    <lineage>
        <taxon>Bacteria</taxon>
        <taxon>Pseudomonadati</taxon>
        <taxon>Bacteroidota</taxon>
        <taxon>Bacteroidia</taxon>
        <taxon>Bacteroidales</taxon>
        <taxon>Bacteroidaceae</taxon>
        <taxon>Bacteroides</taxon>
    </lineage>
</organism>
<dbReference type="SUPFAM" id="SSF53756">
    <property type="entry name" value="UDP-Glycosyltransferase/glycogen phosphorylase"/>
    <property type="match status" value="1"/>
</dbReference>
<gene>
    <name evidence="1" type="ORF">HMPREF1071_02710</name>
</gene>
<name>I8YG09_9BACE</name>
<dbReference type="RefSeq" id="WP_007480604.1">
    <property type="nucleotide sequence ID" value="NZ_JH724308.1"/>
</dbReference>
<dbReference type="HOGENOM" id="CLU_065549_0_0_10"/>
<sequence length="352" mass="40767">MASKICIIGTSNIKHISLISLYTKYFDQHGMAYDIIYLDRYGIEEKTTAANVYRYTESNAQGKIGKLKMFMHFRRYTKKILRENKYEYVITWQTTGAYLFADMLLRWFKNRYVVNVRDYVVENNCFFHSLLKRLVKNVLFVTISSDGFRSFLPKGEYIKVNSVNEDLLENLKGRPQNSGKPIKIGFVGNCRYFRESYKLIDALANDERFELWYCGTNSDVLKEYADSKGIWNVKTMPTFDPKATVDIMAGFDFVNSAFGNDAMDNSTLMPIRLYTALAIHRPMLVSSNTQLAKEVTKGKIGYVIEDFATLAESLYTYHQSLDFEVLSETCDAYLQTARKENEVFYAAVNRMK</sequence>
<comment type="caution">
    <text evidence="1">The sequence shown here is derived from an EMBL/GenBank/DDBJ whole genome shotgun (WGS) entry which is preliminary data.</text>
</comment>
<reference evidence="1 2" key="1">
    <citation type="submission" date="2012-02" db="EMBL/GenBank/DDBJ databases">
        <title>The Genome Sequence of Bacteroides salyersiae CL02T12C01.</title>
        <authorList>
            <consortium name="The Broad Institute Genome Sequencing Platform"/>
            <person name="Earl A."/>
            <person name="Ward D."/>
            <person name="Feldgarden M."/>
            <person name="Gevers D."/>
            <person name="Zitomersky N.L."/>
            <person name="Coyne M.J."/>
            <person name="Comstock L.E."/>
            <person name="Young S.K."/>
            <person name="Zeng Q."/>
            <person name="Gargeya S."/>
            <person name="Fitzgerald M."/>
            <person name="Haas B."/>
            <person name="Abouelleil A."/>
            <person name="Alvarado L."/>
            <person name="Arachchi H.M."/>
            <person name="Berlin A."/>
            <person name="Chapman S.B."/>
            <person name="Gearin G."/>
            <person name="Goldberg J."/>
            <person name="Griggs A."/>
            <person name="Gujja S."/>
            <person name="Hansen M."/>
            <person name="Heiman D."/>
            <person name="Howarth C."/>
            <person name="Larimer J."/>
            <person name="Lui A."/>
            <person name="MacDonald P.J.P."/>
            <person name="McCowen C."/>
            <person name="Montmayeur A."/>
            <person name="Murphy C."/>
            <person name="Neiman D."/>
            <person name="Pearson M."/>
            <person name="Priest M."/>
            <person name="Roberts A."/>
            <person name="Saif S."/>
            <person name="Shea T."/>
            <person name="Sisk P."/>
            <person name="Stolte C."/>
            <person name="Sykes S."/>
            <person name="Wortman J."/>
            <person name="Nusbaum C."/>
            <person name="Birren B."/>
        </authorList>
    </citation>
    <scope>NUCLEOTIDE SEQUENCE [LARGE SCALE GENOMIC DNA]</scope>
    <source>
        <strain evidence="1 2">CL02T12C01</strain>
    </source>
</reference>
<evidence type="ECO:0000313" key="2">
    <source>
        <dbReference type="Proteomes" id="UP000005150"/>
    </source>
</evidence>
<proteinExistence type="predicted"/>
<evidence type="ECO:0000313" key="1">
    <source>
        <dbReference type="EMBL" id="EIY62090.1"/>
    </source>
</evidence>